<evidence type="ECO:0000313" key="1">
    <source>
        <dbReference type="EMBL" id="KAJ9541819.1"/>
    </source>
</evidence>
<gene>
    <name evidence="1" type="ORF">OSB04_028325</name>
</gene>
<evidence type="ECO:0000313" key="2">
    <source>
        <dbReference type="Proteomes" id="UP001172457"/>
    </source>
</evidence>
<comment type="caution">
    <text evidence="1">The sequence shown here is derived from an EMBL/GenBank/DDBJ whole genome shotgun (WGS) entry which is preliminary data.</text>
</comment>
<dbReference type="EMBL" id="JARYMX010000007">
    <property type="protein sequence ID" value="KAJ9541819.1"/>
    <property type="molecule type" value="Genomic_DNA"/>
</dbReference>
<dbReference type="AlphaFoldDB" id="A0AA38W951"/>
<accession>A0AA38W951</accession>
<protein>
    <submittedName>
        <fullName evidence="1">Uncharacterized protein</fullName>
    </submittedName>
</protein>
<reference evidence="1" key="1">
    <citation type="submission" date="2023-03" db="EMBL/GenBank/DDBJ databases">
        <title>Chromosome-scale reference genome and RAD-based genetic map of yellow starthistle (Centaurea solstitialis) reveal putative structural variation and QTLs associated with invader traits.</title>
        <authorList>
            <person name="Reatini B."/>
            <person name="Cang F.A."/>
            <person name="Jiang Q."/>
            <person name="Mckibben M.T.W."/>
            <person name="Barker M.S."/>
            <person name="Rieseberg L.H."/>
            <person name="Dlugosch K.M."/>
        </authorList>
    </citation>
    <scope>NUCLEOTIDE SEQUENCE</scope>
    <source>
        <strain evidence="1">CAN-66</strain>
        <tissue evidence="1">Leaf</tissue>
    </source>
</reference>
<name>A0AA38W951_9ASTR</name>
<proteinExistence type="predicted"/>
<organism evidence="1 2">
    <name type="scientific">Centaurea solstitialis</name>
    <name type="common">yellow star-thistle</name>
    <dbReference type="NCBI Taxonomy" id="347529"/>
    <lineage>
        <taxon>Eukaryota</taxon>
        <taxon>Viridiplantae</taxon>
        <taxon>Streptophyta</taxon>
        <taxon>Embryophyta</taxon>
        <taxon>Tracheophyta</taxon>
        <taxon>Spermatophyta</taxon>
        <taxon>Magnoliopsida</taxon>
        <taxon>eudicotyledons</taxon>
        <taxon>Gunneridae</taxon>
        <taxon>Pentapetalae</taxon>
        <taxon>asterids</taxon>
        <taxon>campanulids</taxon>
        <taxon>Asterales</taxon>
        <taxon>Asteraceae</taxon>
        <taxon>Carduoideae</taxon>
        <taxon>Cardueae</taxon>
        <taxon>Centaureinae</taxon>
        <taxon>Centaurea</taxon>
    </lineage>
</organism>
<sequence length="115" mass="13082">MPRATQCPEPCAPNPVPRTLCPEPCAPNPEPRKPEPLCGSVWALKNHPRPAPIPELKGIALKNLEIMYCRRLKSIEISDSNIVSFNFRIFYSQAPISYRFENLEKLEKISIHDSK</sequence>
<dbReference type="Proteomes" id="UP001172457">
    <property type="component" value="Chromosome 7"/>
</dbReference>
<keyword evidence="2" id="KW-1185">Reference proteome</keyword>